<dbReference type="PANTHER" id="PTHR37829:SF3">
    <property type="entry name" value="PROTEIN JAYE-RELATED"/>
    <property type="match status" value="1"/>
</dbReference>
<accession>A0ABS0EXV1</accession>
<evidence type="ECO:0000259" key="3">
    <source>
        <dbReference type="Pfam" id="PF26078"/>
    </source>
</evidence>
<dbReference type="Pfam" id="PF04865">
    <property type="entry name" value="Baseplate_J"/>
    <property type="match status" value="1"/>
</dbReference>
<dbReference type="InterPro" id="IPR052399">
    <property type="entry name" value="Phage_Baseplate_Assmbl_Protein"/>
</dbReference>
<dbReference type="InterPro" id="IPR006949">
    <property type="entry name" value="Barrel_Baseplate_J-like"/>
</dbReference>
<gene>
    <name evidence="5" type="ORF">IXC47_18450</name>
</gene>
<evidence type="ECO:0000313" key="5">
    <source>
        <dbReference type="EMBL" id="MBF8179667.1"/>
    </source>
</evidence>
<evidence type="ECO:0000259" key="2">
    <source>
        <dbReference type="Pfam" id="PF04865"/>
    </source>
</evidence>
<sequence length="351" mass="37637">MAMDIDDLRTLRDKAEVVIEAELPGTNARLRRSNLNIIAKVQAMFTHGMLQFVKEFLSQCLPWSMGFLLRQWASVWGVYPLAATYAKGPIIFTGNSDRVVLAGTELQTDDGREYVTLTEVTLVAGTATVTVEALLPGLAGNLAAGLKMTSVTTIDGVNDEAIVGTGGIVGGAEAESPESLYRRFVQKVQNPGHGGNDEDYKGWAMEVPGVTRVWVYGGLDGVDTVQIYFVRDDDVSIIPDAAEVAAVDAHIRAPGRKPVAASVGVYAPAPKVVNFKIKAFPNTVPVKAAIESELRDLLKREAVLAGTTPLSHFDEAISLAQGETDHIMSMPDAPVVCAINEIAVFGGIEWE</sequence>
<dbReference type="RefSeq" id="WP_195876649.1">
    <property type="nucleotide sequence ID" value="NZ_JADOEL010000023.1"/>
</dbReference>
<comment type="similarity">
    <text evidence="1">Belongs to the Mu gp47/PBSX XkdT family.</text>
</comment>
<dbReference type="InterPro" id="IPR058531">
    <property type="entry name" value="Baseplate_J_M"/>
</dbReference>
<feature type="domain" description="Baseplate J-like central" evidence="3">
    <location>
        <begin position="193"/>
        <end position="266"/>
    </location>
</feature>
<evidence type="ECO:0000313" key="6">
    <source>
        <dbReference type="Proteomes" id="UP000657372"/>
    </source>
</evidence>
<dbReference type="InterPro" id="IPR058530">
    <property type="entry name" value="Baseplate_J-like_C"/>
</dbReference>
<proteinExistence type="inferred from homology"/>
<dbReference type="PANTHER" id="PTHR37829">
    <property type="entry name" value="PHAGE-LIKE ELEMENT PBSX PROTEIN XKDT"/>
    <property type="match status" value="1"/>
</dbReference>
<name>A0ABS0EXV1_9BURK</name>
<feature type="domain" description="Baseplate protein J-like barrel" evidence="2">
    <location>
        <begin position="90"/>
        <end position="160"/>
    </location>
</feature>
<reference evidence="5 6" key="1">
    <citation type="submission" date="2020-11" db="EMBL/GenBank/DDBJ databases">
        <title>WGS of Herminiimonas contaminans strain Marseille-Q4544 isolated from planarians Schmidtea mediterranea.</title>
        <authorList>
            <person name="Kangale L."/>
        </authorList>
    </citation>
    <scope>NUCLEOTIDE SEQUENCE [LARGE SCALE GENOMIC DNA]</scope>
    <source>
        <strain evidence="5 6">Marseille-Q4544</strain>
    </source>
</reference>
<dbReference type="Proteomes" id="UP000657372">
    <property type="component" value="Unassembled WGS sequence"/>
</dbReference>
<organism evidence="5 6">
    <name type="scientific">Herminiimonas contaminans</name>
    <dbReference type="NCBI Taxonomy" id="1111140"/>
    <lineage>
        <taxon>Bacteria</taxon>
        <taxon>Pseudomonadati</taxon>
        <taxon>Pseudomonadota</taxon>
        <taxon>Betaproteobacteria</taxon>
        <taxon>Burkholderiales</taxon>
        <taxon>Oxalobacteraceae</taxon>
        <taxon>Herminiimonas</taxon>
    </lineage>
</organism>
<protein>
    <submittedName>
        <fullName evidence="5">Baseplate J/gp47 family protein</fullName>
    </submittedName>
</protein>
<evidence type="ECO:0000259" key="4">
    <source>
        <dbReference type="Pfam" id="PF26079"/>
    </source>
</evidence>
<dbReference type="Pfam" id="PF26079">
    <property type="entry name" value="Baseplate_J_C"/>
    <property type="match status" value="1"/>
</dbReference>
<evidence type="ECO:0000256" key="1">
    <source>
        <dbReference type="ARBA" id="ARBA00038087"/>
    </source>
</evidence>
<feature type="domain" description="Baseplate J-like C-terminal" evidence="4">
    <location>
        <begin position="273"/>
        <end position="350"/>
    </location>
</feature>
<dbReference type="Pfam" id="PF26078">
    <property type="entry name" value="Baseplate_J_M"/>
    <property type="match status" value="1"/>
</dbReference>
<keyword evidence="6" id="KW-1185">Reference proteome</keyword>
<comment type="caution">
    <text evidence="5">The sequence shown here is derived from an EMBL/GenBank/DDBJ whole genome shotgun (WGS) entry which is preliminary data.</text>
</comment>
<dbReference type="EMBL" id="JADOEL010000023">
    <property type="protein sequence ID" value="MBF8179667.1"/>
    <property type="molecule type" value="Genomic_DNA"/>
</dbReference>